<comment type="similarity">
    <text evidence="1">Belongs to the peptidase S10 family.</text>
</comment>
<dbReference type="Pfam" id="PF00450">
    <property type="entry name" value="Peptidase_S10"/>
    <property type="match status" value="1"/>
</dbReference>
<dbReference type="Gene3D" id="6.10.250.940">
    <property type="match status" value="1"/>
</dbReference>
<evidence type="ECO:0000313" key="3">
    <source>
        <dbReference type="Proteomes" id="UP000015453"/>
    </source>
</evidence>
<protein>
    <submittedName>
        <fullName evidence="2">Uncharacterized protein</fullName>
    </submittedName>
</protein>
<evidence type="ECO:0000313" key="2">
    <source>
        <dbReference type="EMBL" id="EPS65711.1"/>
    </source>
</evidence>
<dbReference type="OrthoDB" id="443318at2759"/>
<accession>S8CLQ8</accession>
<dbReference type="GO" id="GO:0004185">
    <property type="term" value="F:serine-type carboxypeptidase activity"/>
    <property type="evidence" value="ECO:0007669"/>
    <property type="project" value="InterPro"/>
</dbReference>
<dbReference type="PANTHER" id="PTHR11802:SF20">
    <property type="entry name" value="SERINE CARBOXYPEPTIDASE-LIKE 41-RELATED"/>
    <property type="match status" value="1"/>
</dbReference>
<feature type="non-terminal residue" evidence="2">
    <location>
        <position position="167"/>
    </location>
</feature>
<dbReference type="Proteomes" id="UP000015453">
    <property type="component" value="Unassembled WGS sequence"/>
</dbReference>
<dbReference type="FunFam" id="3.40.50.11320:FF:000005">
    <property type="entry name" value="Carboxypeptidase"/>
    <property type="match status" value="1"/>
</dbReference>
<name>S8CLQ8_9LAMI</name>
<dbReference type="EMBL" id="AUSU01004083">
    <property type="protein sequence ID" value="EPS65711.1"/>
    <property type="molecule type" value="Genomic_DNA"/>
</dbReference>
<comment type="caution">
    <text evidence="2">The sequence shown here is derived from an EMBL/GenBank/DDBJ whole genome shotgun (WGS) entry which is preliminary data.</text>
</comment>
<dbReference type="AlphaFoldDB" id="S8CLQ8"/>
<evidence type="ECO:0000256" key="1">
    <source>
        <dbReference type="ARBA" id="ARBA00009431"/>
    </source>
</evidence>
<dbReference type="InterPro" id="IPR029058">
    <property type="entry name" value="AB_hydrolase_fold"/>
</dbReference>
<dbReference type="SUPFAM" id="SSF53474">
    <property type="entry name" value="alpha/beta-Hydrolases"/>
    <property type="match status" value="1"/>
</dbReference>
<dbReference type="InterPro" id="IPR001563">
    <property type="entry name" value="Peptidase_S10"/>
</dbReference>
<dbReference type="PANTHER" id="PTHR11802">
    <property type="entry name" value="SERINE PROTEASE FAMILY S10 SERINE CARBOXYPEPTIDASE"/>
    <property type="match status" value="1"/>
</dbReference>
<sequence>ATKLSVGVDVCMTYERRFYLNLPEVQKALHANRTKLPYRWSMCSSVLNYDYNDGNIDILPILRRILQNGIPVWIYSGDQDSVVPLLGSRTLVRELAHDMKLPVTVPYGAWFDKHQVGGFATEYGNMLTFATVRGAAHMVPYSQPSRALHLFSSFVNGRRLPNDTNPS</sequence>
<gene>
    <name evidence="2" type="ORF">M569_09067</name>
</gene>
<keyword evidence="3" id="KW-1185">Reference proteome</keyword>
<dbReference type="GO" id="GO:0006508">
    <property type="term" value="P:proteolysis"/>
    <property type="evidence" value="ECO:0007669"/>
    <property type="project" value="InterPro"/>
</dbReference>
<feature type="non-terminal residue" evidence="2">
    <location>
        <position position="1"/>
    </location>
</feature>
<dbReference type="Gene3D" id="3.40.50.11320">
    <property type="match status" value="1"/>
</dbReference>
<organism evidence="2 3">
    <name type="scientific">Genlisea aurea</name>
    <dbReference type="NCBI Taxonomy" id="192259"/>
    <lineage>
        <taxon>Eukaryota</taxon>
        <taxon>Viridiplantae</taxon>
        <taxon>Streptophyta</taxon>
        <taxon>Embryophyta</taxon>
        <taxon>Tracheophyta</taxon>
        <taxon>Spermatophyta</taxon>
        <taxon>Magnoliopsida</taxon>
        <taxon>eudicotyledons</taxon>
        <taxon>Gunneridae</taxon>
        <taxon>Pentapetalae</taxon>
        <taxon>asterids</taxon>
        <taxon>lamiids</taxon>
        <taxon>Lamiales</taxon>
        <taxon>Lentibulariaceae</taxon>
        <taxon>Genlisea</taxon>
    </lineage>
</organism>
<proteinExistence type="inferred from homology"/>
<reference evidence="2 3" key="1">
    <citation type="journal article" date="2013" name="BMC Genomics">
        <title>The miniature genome of a carnivorous plant Genlisea aurea contains a low number of genes and short non-coding sequences.</title>
        <authorList>
            <person name="Leushkin E.V."/>
            <person name="Sutormin R.A."/>
            <person name="Nabieva E.R."/>
            <person name="Penin A.A."/>
            <person name="Kondrashov A.S."/>
            <person name="Logacheva M.D."/>
        </authorList>
    </citation>
    <scope>NUCLEOTIDE SEQUENCE [LARGE SCALE GENOMIC DNA]</scope>
</reference>